<protein>
    <submittedName>
        <fullName evidence="2">Uncharacterized protein</fullName>
    </submittedName>
</protein>
<keyword evidence="3" id="KW-1185">Reference proteome</keyword>
<evidence type="ECO:0000313" key="2">
    <source>
        <dbReference type="EMBL" id="CCK82420.1"/>
    </source>
</evidence>
<feature type="compositionally biased region" description="Polar residues" evidence="1">
    <location>
        <begin position="1"/>
        <end position="14"/>
    </location>
</feature>
<organism evidence="2 3">
    <name type="scientific">Desulfobacula toluolica (strain DSM 7467 / Tol2)</name>
    <dbReference type="NCBI Taxonomy" id="651182"/>
    <lineage>
        <taxon>Bacteria</taxon>
        <taxon>Pseudomonadati</taxon>
        <taxon>Thermodesulfobacteriota</taxon>
        <taxon>Desulfobacteria</taxon>
        <taxon>Desulfobacterales</taxon>
        <taxon>Desulfobacteraceae</taxon>
        <taxon>Desulfobacula</taxon>
    </lineage>
</organism>
<proteinExistence type="predicted"/>
<dbReference type="HOGENOM" id="CLU_2492827_0_0_7"/>
<sequence>MEYNPQTDEFTNLTKPDKPVETDRSILDLSKIDPQNMTIKDRDKIVFQLYDAYPEKGQAQERIDLLNGTGILLNGQPWTIKNIQSN</sequence>
<feature type="region of interest" description="Disordered" evidence="1">
    <location>
        <begin position="1"/>
        <end position="21"/>
    </location>
</feature>
<dbReference type="STRING" id="651182.TOL2_C42640"/>
<accession>K0NP15</accession>
<name>K0NP15_DESTT</name>
<dbReference type="KEGG" id="dto:TOL2_C42640"/>
<dbReference type="EMBL" id="FO203503">
    <property type="protein sequence ID" value="CCK82420.1"/>
    <property type="molecule type" value="Genomic_DNA"/>
</dbReference>
<dbReference type="Proteomes" id="UP000007347">
    <property type="component" value="Chromosome"/>
</dbReference>
<gene>
    <name evidence="2" type="ordered locus">TOL2_C42640</name>
</gene>
<evidence type="ECO:0000313" key="3">
    <source>
        <dbReference type="Proteomes" id="UP000007347"/>
    </source>
</evidence>
<reference evidence="2 3" key="1">
    <citation type="journal article" date="2013" name="Environ. Microbiol.">
        <title>Complete genome, catabolic sub-proteomes and key-metabolites of Desulfobacula toluolica Tol2, a marine, aromatic compound-degrading, sulfate-reducing bacterium.</title>
        <authorList>
            <person name="Wohlbrand L."/>
            <person name="Jacob J.H."/>
            <person name="Kube M."/>
            <person name="Mussmann M."/>
            <person name="Jarling R."/>
            <person name="Beck A."/>
            <person name="Amann R."/>
            <person name="Wilkes H."/>
            <person name="Reinhardt R."/>
            <person name="Rabus R."/>
        </authorList>
    </citation>
    <scope>NUCLEOTIDE SEQUENCE [LARGE SCALE GENOMIC DNA]</scope>
    <source>
        <strain evidence="3">DSM 7467 / Tol2</strain>
    </source>
</reference>
<evidence type="ECO:0000256" key="1">
    <source>
        <dbReference type="SAM" id="MobiDB-lite"/>
    </source>
</evidence>
<dbReference type="AlphaFoldDB" id="K0NP15"/>